<reference evidence="4 5" key="1">
    <citation type="submission" date="2024-02" db="EMBL/GenBank/DDBJ databases">
        <authorList>
            <person name="Chen Y."/>
            <person name="Shah S."/>
            <person name="Dougan E. K."/>
            <person name="Thang M."/>
            <person name="Chan C."/>
        </authorList>
    </citation>
    <scope>NUCLEOTIDE SEQUENCE [LARGE SCALE GENOMIC DNA]</scope>
</reference>
<evidence type="ECO:0000256" key="2">
    <source>
        <dbReference type="SAM" id="MobiDB-lite"/>
    </source>
</evidence>
<protein>
    <submittedName>
        <fullName evidence="4">Dynein axonemal assembly factor 6 (PIH1 domain-containing protein 3)</fullName>
    </submittedName>
</protein>
<feature type="compositionally biased region" description="Low complexity" evidence="2">
    <location>
        <begin position="487"/>
        <end position="497"/>
    </location>
</feature>
<feature type="region of interest" description="Disordered" evidence="2">
    <location>
        <begin position="31"/>
        <end position="62"/>
    </location>
</feature>
<dbReference type="SUPFAM" id="SSF49764">
    <property type="entry name" value="HSP20-like chaperones"/>
    <property type="match status" value="1"/>
</dbReference>
<organism evidence="4 5">
    <name type="scientific">Durusdinium trenchii</name>
    <dbReference type="NCBI Taxonomy" id="1381693"/>
    <lineage>
        <taxon>Eukaryota</taxon>
        <taxon>Sar</taxon>
        <taxon>Alveolata</taxon>
        <taxon>Dinophyceae</taxon>
        <taxon>Suessiales</taxon>
        <taxon>Symbiodiniaceae</taxon>
        <taxon>Durusdinium</taxon>
    </lineage>
</organism>
<keyword evidence="5" id="KW-1185">Reference proteome</keyword>
<dbReference type="EMBL" id="CAXAMM010044461">
    <property type="protein sequence ID" value="CAK9114789.1"/>
    <property type="molecule type" value="Genomic_DNA"/>
</dbReference>
<dbReference type="Pfam" id="PF18201">
    <property type="entry name" value="PIH1_CS"/>
    <property type="match status" value="1"/>
</dbReference>
<sequence length="532" mass="58814">MALSLDGYAAPTGPGVTADQMHGLMDLLGVGREEEQDERSKPPSLHPAAMAGGKPSQAPPNMKVAVRQPKKKDEKAIWQADEFKAASGVVVKSEGDDRAIPKYEILPRQKLQASDAYLNLQEMDPSSDRCQELLIKVWLPGEQLRDISVDVLEDRLLLQATKHQLNVALPHKVRKDAGNAKWDKLQGVLSVCVPIDQKVKYFSKPDEPAMFKDETRTLRQAGFQEIDYVFVGHGAPCGPDESMLKVSRYTYENGNHKVSDGFTFPARGDMSVRSFKEALVKVCADWEEEKLPVTWKRLRLRDGQAGKHFAILRDQRTLRSALLGFADGRQVAVQLMPEEEELGPEDMVILVRPWRVMDNRLHAATEVMVSRNQTLAHFQEKMTERFKGLLLDDEDKENHPQDPSECQDMLEICAAHSAGPPMTVKRCETLKWAESRLSERGNPKPLADFKELRDGVTVILRSQRAARHGPAAAQETGKSTGKGPGKPGAKAKAPAQGQKGGAKGPSVTVAAPARERGLVIKVAHPEAEESTM</sequence>
<accession>A0ABP0SQV3</accession>
<dbReference type="InterPro" id="IPR026697">
    <property type="entry name" value="DNAAF6"/>
</dbReference>
<gene>
    <name evidence="4" type="ORF">SCF082_LOCUS53151</name>
</gene>
<dbReference type="PANTHER" id="PTHR21083">
    <property type="entry name" value="TWISTER"/>
    <property type="match status" value="1"/>
</dbReference>
<dbReference type="InterPro" id="IPR041442">
    <property type="entry name" value="PIH1D1/2/3_CS-like"/>
</dbReference>
<evidence type="ECO:0000313" key="4">
    <source>
        <dbReference type="EMBL" id="CAK9114789.1"/>
    </source>
</evidence>
<proteinExistence type="inferred from homology"/>
<comment type="similarity">
    <text evidence="1">Belongs to the PIH1 family.</text>
</comment>
<name>A0ABP0SQV3_9DINO</name>
<comment type="caution">
    <text evidence="4">The sequence shown here is derived from an EMBL/GenBank/DDBJ whole genome shotgun (WGS) entry which is preliminary data.</text>
</comment>
<dbReference type="CDD" id="cd00298">
    <property type="entry name" value="ACD_sHsps_p23-like"/>
    <property type="match status" value="1"/>
</dbReference>
<feature type="region of interest" description="Disordered" evidence="2">
    <location>
        <begin position="462"/>
        <end position="517"/>
    </location>
</feature>
<feature type="domain" description="PIH1D1/2/3 CS-like" evidence="3">
    <location>
        <begin position="101"/>
        <end position="195"/>
    </location>
</feature>
<dbReference type="InterPro" id="IPR008978">
    <property type="entry name" value="HSP20-like_chaperone"/>
</dbReference>
<evidence type="ECO:0000256" key="1">
    <source>
        <dbReference type="ARBA" id="ARBA00008511"/>
    </source>
</evidence>
<evidence type="ECO:0000259" key="3">
    <source>
        <dbReference type="Pfam" id="PF18201"/>
    </source>
</evidence>
<dbReference type="Proteomes" id="UP001642464">
    <property type="component" value="Unassembled WGS sequence"/>
</dbReference>
<evidence type="ECO:0000313" key="5">
    <source>
        <dbReference type="Proteomes" id="UP001642464"/>
    </source>
</evidence>
<dbReference type="PANTHER" id="PTHR21083:SF0">
    <property type="entry name" value="DYNEIN AXONEMAL ASSEMBLY FACTOR 6"/>
    <property type="match status" value="1"/>
</dbReference>